<keyword evidence="2" id="KW-1185">Reference proteome</keyword>
<proteinExistence type="predicted"/>
<protein>
    <submittedName>
        <fullName evidence="1">(salmon louse) hypothetical protein</fullName>
    </submittedName>
</protein>
<evidence type="ECO:0000313" key="1">
    <source>
        <dbReference type="EMBL" id="CAF3031354.1"/>
    </source>
</evidence>
<evidence type="ECO:0000313" key="2">
    <source>
        <dbReference type="Proteomes" id="UP000675881"/>
    </source>
</evidence>
<dbReference type="Proteomes" id="UP000675881">
    <property type="component" value="Chromosome 8"/>
</dbReference>
<name>A0A7R8D809_LEPSM</name>
<dbReference type="EMBL" id="HG994587">
    <property type="protein sequence ID" value="CAF3031354.1"/>
    <property type="molecule type" value="Genomic_DNA"/>
</dbReference>
<gene>
    <name evidence="1" type="ORF">LSAA_14298</name>
</gene>
<reference evidence="1" key="1">
    <citation type="submission" date="2021-02" db="EMBL/GenBank/DDBJ databases">
        <authorList>
            <person name="Bekaert M."/>
        </authorList>
    </citation>
    <scope>NUCLEOTIDE SEQUENCE</scope>
    <source>
        <strain evidence="1">IoA-00</strain>
    </source>
</reference>
<sequence>MAVKTQRRWCYITVKNNNKDSETVFSEEPRLLASDLFSLSARAKESGWNNEEYSSLLSAVMKEEAIYNIPLFNTAALSNIEFDLTVKKCYLVEGTRPNSNDTTRNIPKLPSNEKKLLFSVENEKHTERIKTPVYMNPPTIADVDETVIAPYLARSSHDLITPDSPSNDTHFEYVFDNDQFNIGNDIPSDSVPLPTVVEDGTVDSLIDRVKITSEVFDGDPLICPPDSLPVFQIVLTSPLITSHENPNIRVGDLKTDGADNETVFLIDNEPTIVDTSLNTCGEVVQIDVCHLPNVVDSEPPPQYSGPELELL</sequence>
<dbReference type="AlphaFoldDB" id="A0A7R8D809"/>
<accession>A0A7R8D809</accession>
<organism evidence="1 2">
    <name type="scientific">Lepeophtheirus salmonis</name>
    <name type="common">Salmon louse</name>
    <name type="synonym">Caligus salmonis</name>
    <dbReference type="NCBI Taxonomy" id="72036"/>
    <lineage>
        <taxon>Eukaryota</taxon>
        <taxon>Metazoa</taxon>
        <taxon>Ecdysozoa</taxon>
        <taxon>Arthropoda</taxon>
        <taxon>Crustacea</taxon>
        <taxon>Multicrustacea</taxon>
        <taxon>Hexanauplia</taxon>
        <taxon>Copepoda</taxon>
        <taxon>Siphonostomatoida</taxon>
        <taxon>Caligidae</taxon>
        <taxon>Lepeophtheirus</taxon>
    </lineage>
</organism>